<keyword evidence="3" id="KW-1185">Reference proteome</keyword>
<organism evidence="2 3">
    <name type="scientific">Thamnocephalis sphaerospora</name>
    <dbReference type="NCBI Taxonomy" id="78915"/>
    <lineage>
        <taxon>Eukaryota</taxon>
        <taxon>Fungi</taxon>
        <taxon>Fungi incertae sedis</taxon>
        <taxon>Zoopagomycota</taxon>
        <taxon>Zoopagomycotina</taxon>
        <taxon>Zoopagomycetes</taxon>
        <taxon>Zoopagales</taxon>
        <taxon>Sigmoideomycetaceae</taxon>
        <taxon>Thamnocephalis</taxon>
    </lineage>
</organism>
<dbReference type="PANTHER" id="PTHR43591">
    <property type="entry name" value="METHYLTRANSFERASE"/>
    <property type="match status" value="1"/>
</dbReference>
<feature type="domain" description="Methyltransferase" evidence="1">
    <location>
        <begin position="58"/>
        <end position="148"/>
    </location>
</feature>
<dbReference type="CDD" id="cd02440">
    <property type="entry name" value="AdoMet_MTases"/>
    <property type="match status" value="1"/>
</dbReference>
<dbReference type="STRING" id="78915.A0A4P9XVL4"/>
<keyword evidence="2" id="KW-0489">Methyltransferase</keyword>
<dbReference type="OrthoDB" id="2013972at2759"/>
<evidence type="ECO:0000313" key="2">
    <source>
        <dbReference type="EMBL" id="RKP10327.1"/>
    </source>
</evidence>
<accession>A0A4P9XVL4</accession>
<reference evidence="3" key="1">
    <citation type="journal article" date="2018" name="Nat. Microbiol.">
        <title>Leveraging single-cell genomics to expand the fungal tree of life.</title>
        <authorList>
            <person name="Ahrendt S.R."/>
            <person name="Quandt C.A."/>
            <person name="Ciobanu D."/>
            <person name="Clum A."/>
            <person name="Salamov A."/>
            <person name="Andreopoulos B."/>
            <person name="Cheng J.F."/>
            <person name="Woyke T."/>
            <person name="Pelin A."/>
            <person name="Henrissat B."/>
            <person name="Reynolds N.K."/>
            <person name="Benny G.L."/>
            <person name="Smith M.E."/>
            <person name="James T.Y."/>
            <person name="Grigoriev I.V."/>
        </authorList>
    </citation>
    <scope>NUCLEOTIDE SEQUENCE [LARGE SCALE GENOMIC DNA]</scope>
    <source>
        <strain evidence="3">RSA 1356</strain>
    </source>
</reference>
<keyword evidence="2" id="KW-0808">Transferase</keyword>
<dbReference type="SUPFAM" id="SSF53335">
    <property type="entry name" value="S-adenosyl-L-methionine-dependent methyltransferases"/>
    <property type="match status" value="1"/>
</dbReference>
<gene>
    <name evidence="2" type="ORF">THASP1DRAFT_11691</name>
</gene>
<dbReference type="AlphaFoldDB" id="A0A4P9XVL4"/>
<evidence type="ECO:0000259" key="1">
    <source>
        <dbReference type="Pfam" id="PF13649"/>
    </source>
</evidence>
<dbReference type="PANTHER" id="PTHR43591:SF24">
    <property type="entry name" value="2-METHOXY-6-POLYPRENYL-1,4-BENZOQUINOL METHYLASE, MITOCHONDRIAL"/>
    <property type="match status" value="1"/>
</dbReference>
<name>A0A4P9XVL4_9FUNG</name>
<dbReference type="Gene3D" id="3.40.50.150">
    <property type="entry name" value="Vaccinia Virus protein VP39"/>
    <property type="match status" value="1"/>
</dbReference>
<dbReference type="Pfam" id="PF13649">
    <property type="entry name" value="Methyltransf_25"/>
    <property type="match status" value="1"/>
</dbReference>
<dbReference type="Proteomes" id="UP000271241">
    <property type="component" value="Unassembled WGS sequence"/>
</dbReference>
<dbReference type="EMBL" id="KZ992458">
    <property type="protein sequence ID" value="RKP10327.1"/>
    <property type="molecule type" value="Genomic_DNA"/>
</dbReference>
<sequence length="221" mass="25842">EESYTWIDGRRYHNHPSAPYPMPNDMEEMERLEQQHILLRSVLKQNYVAPLDEPRRALDVGCGSGVWMLDMAHEFPDCQFFGVDLSNVFPEEGVPDNCVFKVANALHRLRFADESFDYIHQRLLGYGIPRRHWPKLCREYKRLLRPDGWIEFAETDGRYFRTGPAGEQINSWLKNMCAARGVEPRRCCLLPEILPDVGFPVVLRRVYSFPLGRWGKRVGEM</sequence>
<dbReference type="GO" id="GO:0032259">
    <property type="term" value="P:methylation"/>
    <property type="evidence" value="ECO:0007669"/>
    <property type="project" value="UniProtKB-KW"/>
</dbReference>
<evidence type="ECO:0000313" key="3">
    <source>
        <dbReference type="Proteomes" id="UP000271241"/>
    </source>
</evidence>
<dbReference type="GO" id="GO:0008168">
    <property type="term" value="F:methyltransferase activity"/>
    <property type="evidence" value="ECO:0007669"/>
    <property type="project" value="UniProtKB-KW"/>
</dbReference>
<protein>
    <submittedName>
        <fullName evidence="2">S-adenosyl-L-methionine-dependent methyltransferase</fullName>
    </submittedName>
</protein>
<proteinExistence type="predicted"/>
<feature type="non-terminal residue" evidence="2">
    <location>
        <position position="221"/>
    </location>
</feature>
<feature type="non-terminal residue" evidence="2">
    <location>
        <position position="1"/>
    </location>
</feature>
<dbReference type="InterPro" id="IPR041698">
    <property type="entry name" value="Methyltransf_25"/>
</dbReference>
<dbReference type="InterPro" id="IPR029063">
    <property type="entry name" value="SAM-dependent_MTases_sf"/>
</dbReference>